<evidence type="ECO:0000256" key="12">
    <source>
        <dbReference type="ARBA" id="ARBA00023224"/>
    </source>
</evidence>
<dbReference type="PROSITE" id="PS50262">
    <property type="entry name" value="G_PROTEIN_RECEP_F1_2"/>
    <property type="match status" value="1"/>
</dbReference>
<dbReference type="GO" id="GO:0019236">
    <property type="term" value="P:response to pheromone"/>
    <property type="evidence" value="ECO:0007669"/>
    <property type="project" value="UniProtKB-KW"/>
</dbReference>
<evidence type="ECO:0000256" key="10">
    <source>
        <dbReference type="ARBA" id="ARBA00023170"/>
    </source>
</evidence>
<keyword evidence="8 13" id="KW-0297">G-protein coupled receptor</keyword>
<proteinExistence type="inferred from homology"/>
<dbReference type="GO" id="GO:0005886">
    <property type="term" value="C:plasma membrane"/>
    <property type="evidence" value="ECO:0007669"/>
    <property type="project" value="UniProtKB-SubCell"/>
</dbReference>
<feature type="transmembrane region" description="Helical" evidence="13">
    <location>
        <begin position="53"/>
        <end position="73"/>
    </location>
</feature>
<evidence type="ECO:0000256" key="1">
    <source>
        <dbReference type="ARBA" id="ARBA00003878"/>
    </source>
</evidence>
<comment type="subcellular location">
    <subcellularLocation>
        <location evidence="2 13">Cell membrane</location>
        <topology evidence="2 13">Multi-pass membrane protein</topology>
    </subcellularLocation>
</comment>
<evidence type="ECO:0000256" key="6">
    <source>
        <dbReference type="ARBA" id="ARBA00022692"/>
    </source>
</evidence>
<dbReference type="Pfam" id="PF03402">
    <property type="entry name" value="V1R"/>
    <property type="match status" value="1"/>
</dbReference>
<evidence type="ECO:0000256" key="2">
    <source>
        <dbReference type="ARBA" id="ARBA00004651"/>
    </source>
</evidence>
<keyword evidence="10 13" id="KW-0675">Receptor</keyword>
<evidence type="ECO:0000256" key="8">
    <source>
        <dbReference type="ARBA" id="ARBA00023040"/>
    </source>
</evidence>
<keyword evidence="6 13" id="KW-0812">Transmembrane</keyword>
<evidence type="ECO:0000259" key="14">
    <source>
        <dbReference type="PROSITE" id="PS50262"/>
    </source>
</evidence>
<dbReference type="AlphaFoldDB" id="A0A8C6ET09"/>
<dbReference type="Proteomes" id="UP000694407">
    <property type="component" value="Unplaced"/>
</dbReference>
<protein>
    <recommendedName>
        <fullName evidence="13">Vomeronasal type-1 receptor</fullName>
    </recommendedName>
</protein>
<feature type="transmembrane region" description="Helical" evidence="13">
    <location>
        <begin position="12"/>
        <end position="41"/>
    </location>
</feature>
<keyword evidence="16" id="KW-1185">Reference proteome</keyword>
<evidence type="ECO:0000313" key="16">
    <source>
        <dbReference type="Proteomes" id="UP000694407"/>
    </source>
</evidence>
<dbReference type="FunFam" id="1.20.1070.10:FF:000033">
    <property type="entry name" value="Vomeronasal type-1 receptor"/>
    <property type="match status" value="1"/>
</dbReference>
<feature type="transmembrane region" description="Helical" evidence="13">
    <location>
        <begin position="136"/>
        <end position="154"/>
    </location>
</feature>
<dbReference type="PRINTS" id="PR01534">
    <property type="entry name" value="VOMERONASL1R"/>
</dbReference>
<sequence>MNLLSMMIPSDTIFGVFLISQLCIGVLGNSLLFLLYAYTFLVKPHLKKHIDPIVMHLMLANALTIMFTLVPDIASTFGVRRFLNKVGCQTVLFLYRVTRGVCICTTSLLSAFQAITVSPSNSKWAWLKFKLPKWKYPLFLFFWVLNMVVYFHVIETITAISNFTLIGPGYAHAYCQNKYFGKHKSPSLFIAMLVRDLLFVLLMTGTSLYMVNLLYRHRRRAQHVHSPRVSSQTSPEHKATRTILLLVGCFVFFYFSNNCFSLYSYNARYKIPRSEGISGALSSCYPTICPFLLMKNNRIVISPCEDIQQLLIRELPHPQHINTPV</sequence>
<comment type="function">
    <text evidence="1">Putative pheromone receptor.</text>
</comment>
<dbReference type="GO" id="GO:0016503">
    <property type="term" value="F:pheromone receptor activity"/>
    <property type="evidence" value="ECO:0007669"/>
    <property type="project" value="InterPro"/>
</dbReference>
<keyword evidence="11" id="KW-0325">Glycoprotein</keyword>
<dbReference type="PANTHER" id="PTHR24062">
    <property type="entry name" value="VOMERONASAL TYPE-1 RECEPTOR"/>
    <property type="match status" value="1"/>
</dbReference>
<dbReference type="GeneTree" id="ENSGT00960000186612"/>
<evidence type="ECO:0000256" key="4">
    <source>
        <dbReference type="ARBA" id="ARBA00022475"/>
    </source>
</evidence>
<comment type="similarity">
    <text evidence="3 13">Belongs to the G-protein coupled receptor 1 family.</text>
</comment>
<feature type="transmembrane region" description="Helical" evidence="13">
    <location>
        <begin position="243"/>
        <end position="265"/>
    </location>
</feature>
<dbReference type="Ensembl" id="ENSMMMT00000015615.1">
    <property type="protein sequence ID" value="ENSMMMP00000013684.1"/>
    <property type="gene ID" value="ENSMMMG00000012194.1"/>
</dbReference>
<evidence type="ECO:0000313" key="15">
    <source>
        <dbReference type="Ensembl" id="ENSMMMP00000013684.1"/>
    </source>
</evidence>
<keyword evidence="7 13" id="KW-1133">Transmembrane helix</keyword>
<evidence type="ECO:0000256" key="9">
    <source>
        <dbReference type="ARBA" id="ARBA00023136"/>
    </source>
</evidence>
<organism evidence="15 16">
    <name type="scientific">Marmota marmota marmota</name>
    <name type="common">Alpine marmot</name>
    <dbReference type="NCBI Taxonomy" id="9994"/>
    <lineage>
        <taxon>Eukaryota</taxon>
        <taxon>Metazoa</taxon>
        <taxon>Chordata</taxon>
        <taxon>Craniata</taxon>
        <taxon>Vertebrata</taxon>
        <taxon>Euteleostomi</taxon>
        <taxon>Mammalia</taxon>
        <taxon>Eutheria</taxon>
        <taxon>Euarchontoglires</taxon>
        <taxon>Glires</taxon>
        <taxon>Rodentia</taxon>
        <taxon>Sciuromorpha</taxon>
        <taxon>Sciuridae</taxon>
        <taxon>Xerinae</taxon>
        <taxon>Marmotini</taxon>
        <taxon>Marmota</taxon>
    </lineage>
</organism>
<keyword evidence="4 13" id="KW-1003">Cell membrane</keyword>
<keyword evidence="9 13" id="KW-0472">Membrane</keyword>
<evidence type="ECO:0000256" key="13">
    <source>
        <dbReference type="RuleBase" id="RU364061"/>
    </source>
</evidence>
<evidence type="ECO:0000256" key="5">
    <source>
        <dbReference type="ARBA" id="ARBA00022507"/>
    </source>
</evidence>
<dbReference type="SUPFAM" id="SSF81321">
    <property type="entry name" value="Family A G protein-coupled receptor-like"/>
    <property type="match status" value="1"/>
</dbReference>
<evidence type="ECO:0000256" key="7">
    <source>
        <dbReference type="ARBA" id="ARBA00022989"/>
    </source>
</evidence>
<reference evidence="15" key="1">
    <citation type="submission" date="2025-08" db="UniProtKB">
        <authorList>
            <consortium name="Ensembl"/>
        </authorList>
    </citation>
    <scope>IDENTIFICATION</scope>
</reference>
<keyword evidence="12 13" id="KW-0807">Transducer</keyword>
<keyword evidence="5 13" id="KW-0589">Pheromone response</keyword>
<name>A0A8C6ET09_MARMA</name>
<feature type="transmembrane region" description="Helical" evidence="13">
    <location>
        <begin position="188"/>
        <end position="211"/>
    </location>
</feature>
<feature type="domain" description="G-protein coupled receptors family 1 profile" evidence="14">
    <location>
        <begin position="28"/>
        <end position="293"/>
    </location>
</feature>
<dbReference type="InterPro" id="IPR004072">
    <property type="entry name" value="Vmron_rcpt_1"/>
</dbReference>
<evidence type="ECO:0000256" key="3">
    <source>
        <dbReference type="ARBA" id="ARBA00010663"/>
    </source>
</evidence>
<dbReference type="InterPro" id="IPR017452">
    <property type="entry name" value="GPCR_Rhodpsn_7TM"/>
</dbReference>
<accession>A0A8C6ET09</accession>
<dbReference type="Gene3D" id="1.20.1070.10">
    <property type="entry name" value="Rhodopsin 7-helix transmembrane proteins"/>
    <property type="match status" value="1"/>
</dbReference>
<reference evidence="15" key="2">
    <citation type="submission" date="2025-09" db="UniProtKB">
        <authorList>
            <consortium name="Ensembl"/>
        </authorList>
    </citation>
    <scope>IDENTIFICATION</scope>
</reference>
<dbReference type="GO" id="GO:0007606">
    <property type="term" value="P:sensory perception of chemical stimulus"/>
    <property type="evidence" value="ECO:0007669"/>
    <property type="project" value="UniProtKB-ARBA"/>
</dbReference>
<evidence type="ECO:0000256" key="11">
    <source>
        <dbReference type="ARBA" id="ARBA00023180"/>
    </source>
</evidence>